<sequence>MNPIKKVMTIVASSSLKQERVMSRKLATA</sequence>
<dbReference type="EMBL" id="GGEC01026688">
    <property type="protein sequence ID" value="MBX07172.1"/>
    <property type="molecule type" value="Transcribed_RNA"/>
</dbReference>
<accession>A0A2P2KNA2</accession>
<name>A0A2P2KNA2_RHIMU</name>
<protein>
    <submittedName>
        <fullName evidence="1">Uncharacterized protein</fullName>
    </submittedName>
</protein>
<evidence type="ECO:0000313" key="1">
    <source>
        <dbReference type="EMBL" id="MBX07172.1"/>
    </source>
</evidence>
<reference evidence="1" key="1">
    <citation type="submission" date="2018-02" db="EMBL/GenBank/DDBJ databases">
        <title>Rhizophora mucronata_Transcriptome.</title>
        <authorList>
            <person name="Meera S.P."/>
            <person name="Sreeshan A."/>
            <person name="Augustine A."/>
        </authorList>
    </citation>
    <scope>NUCLEOTIDE SEQUENCE</scope>
    <source>
        <tissue evidence="1">Leaf</tissue>
    </source>
</reference>
<dbReference type="AlphaFoldDB" id="A0A2P2KNA2"/>
<organism evidence="1">
    <name type="scientific">Rhizophora mucronata</name>
    <name type="common">Asiatic mangrove</name>
    <dbReference type="NCBI Taxonomy" id="61149"/>
    <lineage>
        <taxon>Eukaryota</taxon>
        <taxon>Viridiplantae</taxon>
        <taxon>Streptophyta</taxon>
        <taxon>Embryophyta</taxon>
        <taxon>Tracheophyta</taxon>
        <taxon>Spermatophyta</taxon>
        <taxon>Magnoliopsida</taxon>
        <taxon>eudicotyledons</taxon>
        <taxon>Gunneridae</taxon>
        <taxon>Pentapetalae</taxon>
        <taxon>rosids</taxon>
        <taxon>fabids</taxon>
        <taxon>Malpighiales</taxon>
        <taxon>Rhizophoraceae</taxon>
        <taxon>Rhizophora</taxon>
    </lineage>
</organism>
<proteinExistence type="predicted"/>